<dbReference type="AlphaFoldDB" id="A0A7D8ULX9"/>
<dbReference type="EMBL" id="QGMG01000671">
    <property type="protein sequence ID" value="TVY52124.1"/>
    <property type="molecule type" value="Genomic_DNA"/>
</dbReference>
<feature type="compositionally biased region" description="Pro residues" evidence="1">
    <location>
        <begin position="166"/>
        <end position="175"/>
    </location>
</feature>
<gene>
    <name evidence="2" type="ORF">LCER1_G005115</name>
</gene>
<comment type="caution">
    <text evidence="2">The sequence shown here is derived from an EMBL/GenBank/DDBJ whole genome shotgun (WGS) entry which is preliminary data.</text>
</comment>
<accession>A0A7D8ULX9</accession>
<evidence type="ECO:0000313" key="2">
    <source>
        <dbReference type="EMBL" id="TVY52124.1"/>
    </source>
</evidence>
<feature type="compositionally biased region" description="Basic and acidic residues" evidence="1">
    <location>
        <begin position="114"/>
        <end position="128"/>
    </location>
</feature>
<protein>
    <submittedName>
        <fullName evidence="2">Uncharacterized protein</fullName>
    </submittedName>
</protein>
<reference evidence="2 3" key="1">
    <citation type="submission" date="2018-05" db="EMBL/GenBank/DDBJ databases">
        <title>Whole genome sequencing for identification of molecular markers to develop diagnostic detection tools for the regulated plant pathogen Lachnellula willkommii.</title>
        <authorList>
            <person name="Giroux E."/>
            <person name="Bilodeau G."/>
        </authorList>
    </citation>
    <scope>NUCLEOTIDE SEQUENCE [LARGE SCALE GENOMIC DNA]</scope>
    <source>
        <strain evidence="2 3">CBS 625.97</strain>
    </source>
</reference>
<feature type="compositionally biased region" description="Low complexity" evidence="1">
    <location>
        <begin position="176"/>
        <end position="185"/>
    </location>
</feature>
<name>A0A7D8ULX9_9HELO</name>
<sequence length="278" mass="29253">MSSEIAKKRGRPKKVISDPVESEIPETTKKSTIRAKSTKAAASKSSTPKAKTATPAKASASKPAASSLPPQKSTTSKTPSPPAKKPESQTPPLASAKQPPKTPVTPETSKILSKVRELSHETIRKSEEAAESSKPSPKHLDSEPAPTPQTTTPLPHPTATAAKPNISPPKPPPAPKATAPPTTKPHVPLASLNSEIVSNITTRAGARPNTAGSRALPANYKLAARKVTMAIVAAPILIVTSYVLYERLVLGEERKLLVKPLPPVESDQAVKIEPIKSE</sequence>
<feature type="region of interest" description="Disordered" evidence="1">
    <location>
        <begin position="1"/>
        <end position="188"/>
    </location>
</feature>
<dbReference type="OrthoDB" id="3784821at2759"/>
<dbReference type="Proteomes" id="UP000481288">
    <property type="component" value="Unassembled WGS sequence"/>
</dbReference>
<evidence type="ECO:0000313" key="3">
    <source>
        <dbReference type="Proteomes" id="UP000481288"/>
    </source>
</evidence>
<keyword evidence="3" id="KW-1185">Reference proteome</keyword>
<dbReference type="PRINTS" id="PR01217">
    <property type="entry name" value="PRICHEXTENSN"/>
</dbReference>
<feature type="compositionally biased region" description="Low complexity" evidence="1">
    <location>
        <begin position="38"/>
        <end position="78"/>
    </location>
</feature>
<organism evidence="2 3">
    <name type="scientific">Lachnellula cervina</name>
    <dbReference type="NCBI Taxonomy" id="1316786"/>
    <lineage>
        <taxon>Eukaryota</taxon>
        <taxon>Fungi</taxon>
        <taxon>Dikarya</taxon>
        <taxon>Ascomycota</taxon>
        <taxon>Pezizomycotina</taxon>
        <taxon>Leotiomycetes</taxon>
        <taxon>Helotiales</taxon>
        <taxon>Lachnaceae</taxon>
        <taxon>Lachnellula</taxon>
    </lineage>
</organism>
<feature type="compositionally biased region" description="Low complexity" evidence="1">
    <location>
        <begin position="148"/>
        <end position="162"/>
    </location>
</feature>
<proteinExistence type="predicted"/>
<evidence type="ECO:0000256" key="1">
    <source>
        <dbReference type="SAM" id="MobiDB-lite"/>
    </source>
</evidence>